<keyword evidence="1" id="KW-0812">Transmembrane</keyword>
<feature type="transmembrane region" description="Helical" evidence="1">
    <location>
        <begin position="210"/>
        <end position="232"/>
    </location>
</feature>
<evidence type="ECO:0000313" key="4">
    <source>
        <dbReference type="Proteomes" id="UP001357223"/>
    </source>
</evidence>
<dbReference type="SUPFAM" id="SSF50156">
    <property type="entry name" value="PDZ domain-like"/>
    <property type="match status" value="1"/>
</dbReference>
<evidence type="ECO:0000313" key="3">
    <source>
        <dbReference type="EMBL" id="WVX80466.1"/>
    </source>
</evidence>
<dbReference type="EMBL" id="CP137640">
    <property type="protein sequence ID" value="WVX80466.1"/>
    <property type="molecule type" value="Genomic_DNA"/>
</dbReference>
<feature type="transmembrane region" description="Helical" evidence="1">
    <location>
        <begin position="20"/>
        <end position="37"/>
    </location>
</feature>
<dbReference type="RefSeq" id="WP_338449397.1">
    <property type="nucleotide sequence ID" value="NZ_CP137640.1"/>
</dbReference>
<keyword evidence="4" id="KW-1185">Reference proteome</keyword>
<feature type="domain" description="PDZ" evidence="2">
    <location>
        <begin position="297"/>
        <end position="363"/>
    </location>
</feature>
<organism evidence="3 4">
    <name type="scientific">Niallia oryzisoli</name>
    <dbReference type="NCBI Taxonomy" id="1737571"/>
    <lineage>
        <taxon>Bacteria</taxon>
        <taxon>Bacillati</taxon>
        <taxon>Bacillota</taxon>
        <taxon>Bacilli</taxon>
        <taxon>Bacillales</taxon>
        <taxon>Bacillaceae</taxon>
        <taxon>Niallia</taxon>
    </lineage>
</organism>
<dbReference type="Pfam" id="PF17820">
    <property type="entry name" value="PDZ_6"/>
    <property type="match status" value="1"/>
</dbReference>
<accession>A0ABZ2CDX3</accession>
<dbReference type="Gene3D" id="2.30.42.10">
    <property type="match status" value="1"/>
</dbReference>
<keyword evidence="1" id="KW-1133">Transmembrane helix</keyword>
<feature type="transmembrane region" description="Helical" evidence="1">
    <location>
        <begin position="252"/>
        <end position="281"/>
    </location>
</feature>
<evidence type="ECO:0000256" key="1">
    <source>
        <dbReference type="SAM" id="Phobius"/>
    </source>
</evidence>
<feature type="transmembrane region" description="Helical" evidence="1">
    <location>
        <begin position="141"/>
        <end position="161"/>
    </location>
</feature>
<dbReference type="InterPro" id="IPR001478">
    <property type="entry name" value="PDZ"/>
</dbReference>
<feature type="transmembrane region" description="Helical" evidence="1">
    <location>
        <begin position="58"/>
        <end position="91"/>
    </location>
</feature>
<name>A0ABZ2CDX3_9BACI</name>
<protein>
    <submittedName>
        <fullName evidence="3">PDZ domain-containing protein</fullName>
    </submittedName>
</protein>
<keyword evidence="1" id="KW-0472">Membrane</keyword>
<dbReference type="InterPro" id="IPR036034">
    <property type="entry name" value="PDZ_sf"/>
</dbReference>
<evidence type="ECO:0000259" key="2">
    <source>
        <dbReference type="SMART" id="SM00228"/>
    </source>
</evidence>
<gene>
    <name evidence="3" type="ORF">R4Z09_24990</name>
</gene>
<feature type="transmembrane region" description="Helical" evidence="1">
    <location>
        <begin position="103"/>
        <end position="121"/>
    </location>
</feature>
<reference evidence="3 4" key="1">
    <citation type="submission" date="2023-10" db="EMBL/GenBank/DDBJ databases">
        <title>Niallia locisalis sp.nov. isolated from a salt pond sample.</title>
        <authorList>
            <person name="Li X.-J."/>
            <person name="Dong L."/>
        </authorList>
    </citation>
    <scope>NUCLEOTIDE SEQUENCE [LARGE SCALE GENOMIC DNA]</scope>
    <source>
        <strain evidence="3 4">DSM 29761</strain>
    </source>
</reference>
<proteinExistence type="predicted"/>
<dbReference type="SMART" id="SM00228">
    <property type="entry name" value="PDZ"/>
    <property type="match status" value="1"/>
</dbReference>
<dbReference type="InterPro" id="IPR041489">
    <property type="entry name" value="PDZ_6"/>
</dbReference>
<dbReference type="Proteomes" id="UP001357223">
    <property type="component" value="Chromosome"/>
</dbReference>
<sequence length="408" mass="46102">MALDWGFELLKGLESLFLNPLFYYLFIVAIILGISRVKRERKQFHVRAKDAFFELRQLLPLGFVLGLILSVVTIGVGLVIPIETIIFAALFTFLWSLTTNFRFLSPVYTVGFAFFATLFFLSKKWSLPLIESHTAEWNSSILPSIAALLGLLMIAEGILIFRNGRKGTSPKLIKGKRGLRVGVHEVKRLWMLPLFLIIPGEALKASFEWWPVFSVGSQTYSILLVPFAIGYYQQIQGMLPVKAVQQVGKKVIVFGSVFTCLSAVGYWYPLASIVITALAIIGRELLSLRQRLAEDNLPFYFSQRNQGLMILGVIPDSPAEKMGLGVGEIVSKANGITITDEESFYEAMQKNRAHCKLEVLDINNQVRFVQRALYEGDHYQLGILFVQDEKMWDDESMVFVQPNHKSFS</sequence>